<accession>A0ABM7VB04</accession>
<gene>
    <name evidence="1" type="ORF">PEPS_03830</name>
</gene>
<dbReference type="EMBL" id="AP025292">
    <property type="protein sequence ID" value="BDC98102.1"/>
    <property type="molecule type" value="Genomic_DNA"/>
</dbReference>
<protein>
    <submittedName>
        <fullName evidence="1">Uncharacterized protein</fullName>
    </submittedName>
</protein>
<organism evidence="1 2">
    <name type="scientific">Persicobacter psychrovividus</name>
    <dbReference type="NCBI Taxonomy" id="387638"/>
    <lineage>
        <taxon>Bacteria</taxon>
        <taxon>Pseudomonadati</taxon>
        <taxon>Bacteroidota</taxon>
        <taxon>Cytophagia</taxon>
        <taxon>Cytophagales</taxon>
        <taxon>Persicobacteraceae</taxon>
        <taxon>Persicobacter</taxon>
    </lineage>
</organism>
<keyword evidence="2" id="KW-1185">Reference proteome</keyword>
<proteinExistence type="predicted"/>
<evidence type="ECO:0000313" key="2">
    <source>
        <dbReference type="Proteomes" id="UP001354989"/>
    </source>
</evidence>
<reference evidence="1 2" key="1">
    <citation type="submission" date="2021-12" db="EMBL/GenBank/DDBJ databases">
        <title>Genome sequencing of bacteria with rrn-lacking chromosome and rrn-plasmid.</title>
        <authorList>
            <person name="Anda M."/>
            <person name="Iwasaki W."/>
        </authorList>
    </citation>
    <scope>NUCLEOTIDE SEQUENCE [LARGE SCALE GENOMIC DNA]</scope>
    <source>
        <strain evidence="1 2">NBRC 101262</strain>
    </source>
</reference>
<dbReference type="Proteomes" id="UP001354989">
    <property type="component" value="Chromosome"/>
</dbReference>
<evidence type="ECO:0000313" key="1">
    <source>
        <dbReference type="EMBL" id="BDC98102.1"/>
    </source>
</evidence>
<sequence>MGMSPEEVFCDRLNVNTESSKTFLSSCDDVRELSPSPSAALIKKGTPDGVPFSLVFSVNYSAVASSAAGVFVSTKVISSTR</sequence>
<name>A0ABM7VB04_9BACT</name>